<name>A0A933L078_9HYPH</name>
<gene>
    <name evidence="2" type="ORF">HY834_08900</name>
</gene>
<dbReference type="InterPro" id="IPR014974">
    <property type="entry name" value="DUF1833"/>
</dbReference>
<protein>
    <submittedName>
        <fullName evidence="2">DUF1833 family protein</fullName>
    </submittedName>
</protein>
<evidence type="ECO:0000256" key="1">
    <source>
        <dbReference type="SAM" id="MobiDB-lite"/>
    </source>
</evidence>
<dbReference type="AlphaFoldDB" id="A0A933L078"/>
<evidence type="ECO:0000313" key="2">
    <source>
        <dbReference type="EMBL" id="MBI4921854.1"/>
    </source>
</evidence>
<dbReference type="EMBL" id="JACRAF010000025">
    <property type="protein sequence ID" value="MBI4921854.1"/>
    <property type="molecule type" value="Genomic_DNA"/>
</dbReference>
<dbReference type="Proteomes" id="UP000782610">
    <property type="component" value="Unassembled WGS sequence"/>
</dbReference>
<dbReference type="Pfam" id="PF08875">
    <property type="entry name" value="DUF1833"/>
    <property type="match status" value="1"/>
</dbReference>
<comment type="caution">
    <text evidence="2">The sequence shown here is derived from an EMBL/GenBank/DDBJ whole genome shotgun (WGS) entry which is preliminary data.</text>
</comment>
<feature type="region of interest" description="Disordered" evidence="1">
    <location>
        <begin position="1"/>
        <end position="55"/>
    </location>
</feature>
<evidence type="ECO:0000313" key="3">
    <source>
        <dbReference type="Proteomes" id="UP000782610"/>
    </source>
</evidence>
<accession>A0A933L078</accession>
<organism evidence="2 3">
    <name type="scientific">Devosia nanyangense</name>
    <dbReference type="NCBI Taxonomy" id="1228055"/>
    <lineage>
        <taxon>Bacteria</taxon>
        <taxon>Pseudomonadati</taxon>
        <taxon>Pseudomonadota</taxon>
        <taxon>Alphaproteobacteria</taxon>
        <taxon>Hyphomicrobiales</taxon>
        <taxon>Devosiaceae</taxon>
        <taxon>Devosia</taxon>
    </lineage>
</organism>
<proteinExistence type="predicted"/>
<feature type="compositionally biased region" description="Basic and acidic residues" evidence="1">
    <location>
        <begin position="1"/>
        <end position="12"/>
    </location>
</feature>
<sequence length="228" mass="24571">MGDPLGVRENRSRQVGAALHHSCDGRRRRLAGAVRDGEQAPAGQHRRGSLEREHGAGDIALRTVSLTLRAAGNAEQTGEIPVYLLTVTHASLATPLRLSSDPTERQSVDPLLYGTTSRGEFYAFLPMSLTLPDDSPDTPPAIRVTIDNVARTLIPLLRSISTPAQVTVEMVLASAPDDVEATWPEFDLFNVGYDDAISVTADLGIPSFATEPYPAGTYSPAYFRGLYP</sequence>
<reference evidence="2" key="1">
    <citation type="submission" date="2020-07" db="EMBL/GenBank/DDBJ databases">
        <title>Huge and variable diversity of episymbiotic CPR bacteria and DPANN archaea in groundwater ecosystems.</title>
        <authorList>
            <person name="He C.Y."/>
            <person name="Keren R."/>
            <person name="Whittaker M."/>
            <person name="Farag I.F."/>
            <person name="Doudna J."/>
            <person name="Cate J.H.D."/>
            <person name="Banfield J.F."/>
        </authorList>
    </citation>
    <scope>NUCLEOTIDE SEQUENCE</scope>
    <source>
        <strain evidence="2">NC_groundwater_1586_Pr3_B-0.1um_66_15</strain>
    </source>
</reference>